<reference evidence="2 3" key="1">
    <citation type="submission" date="2022-07" db="EMBL/GenBank/DDBJ databases">
        <title>Two temperate virus in Haloterrigena jeotgali A29.</title>
        <authorList>
            <person name="Deng X."/>
        </authorList>
    </citation>
    <scope>NUCLEOTIDE SEQUENCE [LARGE SCALE GENOMIC DNA]</scope>
    <source>
        <strain evidence="2 3">A29</strain>
        <plasmid evidence="2 3">unnamed2</plasmid>
    </source>
</reference>
<sequence length="117" mass="13175">MAVKQARKPPVDFIRALSKGGLDDVHVIRRETAERVLTPERERLLETVAEGDVESVRDLARQLDRNVSVVSRDLDVLFEADIVNFEKDGRSKKPVLAHEHVVVEPLALNGEVRARSE</sequence>
<organism evidence="2 3">
    <name type="scientific">Natrinema thermotolerans</name>
    <dbReference type="NCBI Taxonomy" id="121872"/>
    <lineage>
        <taxon>Archaea</taxon>
        <taxon>Methanobacteriati</taxon>
        <taxon>Methanobacteriota</taxon>
        <taxon>Stenosarchaea group</taxon>
        <taxon>Halobacteria</taxon>
        <taxon>Halobacteriales</taxon>
        <taxon>Natrialbaceae</taxon>
        <taxon>Natrinema</taxon>
    </lineage>
</organism>
<dbReference type="InterPro" id="IPR036388">
    <property type="entry name" value="WH-like_DNA-bd_sf"/>
</dbReference>
<dbReference type="Proteomes" id="UP001224926">
    <property type="component" value="Plasmid unnamed2"/>
</dbReference>
<name>A0AAF0PKW5_9EURY</name>
<dbReference type="InterPro" id="IPR001845">
    <property type="entry name" value="HTH_ArsR_DNA-bd_dom"/>
</dbReference>
<dbReference type="EMBL" id="CP101875">
    <property type="protein sequence ID" value="WMT10348.1"/>
    <property type="molecule type" value="Genomic_DNA"/>
</dbReference>
<keyword evidence="3" id="KW-1185">Reference proteome</keyword>
<geneLocation type="plasmid" evidence="2 3">
    <name>unnamed2</name>
</geneLocation>
<protein>
    <submittedName>
        <fullName evidence="2">ArsR family transcriptional regulator</fullName>
    </submittedName>
</protein>
<accession>A0AAF0PKW5</accession>
<dbReference type="Gene3D" id="1.10.10.10">
    <property type="entry name" value="Winged helix-like DNA-binding domain superfamily/Winged helix DNA-binding domain"/>
    <property type="match status" value="1"/>
</dbReference>
<proteinExistence type="predicted"/>
<dbReference type="RefSeq" id="WP_084158343.1">
    <property type="nucleotide sequence ID" value="NZ_CP101875.1"/>
</dbReference>
<dbReference type="SMART" id="SM00418">
    <property type="entry name" value="HTH_ARSR"/>
    <property type="match status" value="1"/>
</dbReference>
<dbReference type="GO" id="GO:0003700">
    <property type="term" value="F:DNA-binding transcription factor activity"/>
    <property type="evidence" value="ECO:0007669"/>
    <property type="project" value="InterPro"/>
</dbReference>
<dbReference type="SUPFAM" id="SSF46785">
    <property type="entry name" value="Winged helix' DNA-binding domain"/>
    <property type="match status" value="1"/>
</dbReference>
<feature type="domain" description="HTH arsR-type" evidence="1">
    <location>
        <begin position="35"/>
        <end position="111"/>
    </location>
</feature>
<keyword evidence="2" id="KW-0614">Plasmid</keyword>
<evidence type="ECO:0000259" key="1">
    <source>
        <dbReference type="SMART" id="SM00418"/>
    </source>
</evidence>
<evidence type="ECO:0000313" key="2">
    <source>
        <dbReference type="EMBL" id="WMT10348.1"/>
    </source>
</evidence>
<dbReference type="Pfam" id="PF25212">
    <property type="entry name" value="HVO_A0114"/>
    <property type="match status" value="1"/>
</dbReference>
<dbReference type="GeneID" id="39860330"/>
<dbReference type="AlphaFoldDB" id="A0AAF0PKW5"/>
<evidence type="ECO:0000313" key="3">
    <source>
        <dbReference type="Proteomes" id="UP001224926"/>
    </source>
</evidence>
<gene>
    <name evidence="2" type="ORF">NP511_22710</name>
</gene>
<dbReference type="InterPro" id="IPR036390">
    <property type="entry name" value="WH_DNA-bd_sf"/>
</dbReference>